<reference evidence="2 3" key="1">
    <citation type="submission" date="2019-10" db="EMBL/GenBank/DDBJ databases">
        <authorList>
            <person name="Palmer J.M."/>
        </authorList>
    </citation>
    <scope>NUCLEOTIDE SEQUENCE [LARGE SCALE GENOMIC DNA]</scope>
    <source>
        <strain evidence="2 3">TWF718</strain>
    </source>
</reference>
<dbReference type="AlphaFoldDB" id="A0AAN8MX20"/>
<protein>
    <submittedName>
        <fullName evidence="2">Uncharacterized protein</fullName>
    </submittedName>
</protein>
<sequence>MHMSPLLFSSLLAAGVVTAMPQDQTVKSVPAKINREDAEAKKWGDMRVCLEKKNNSGYFTNSCLTTKLVNNVNRLDMLAGAHMGKVATTSVWSAYKVTANPLGDYERPGSQEHSFMIVNEGVSPDSKPQCLTWEMVPPYENLEAIVKQLGKSLPTKSYWLGGVTLQDCAFPPNWKSSSTTIQLTETAFRQLFWSKIEGTGKDAKRRIIPRVFAGGLWPIDICNGSLGIFDRLETGKEPDYLKSLLADIVGKTTIGWGCTPQKWSLVDN</sequence>
<accession>A0AAN8MX20</accession>
<dbReference type="EMBL" id="JAVHNR010000007">
    <property type="protein sequence ID" value="KAK6337004.1"/>
    <property type="molecule type" value="Genomic_DNA"/>
</dbReference>
<feature type="chain" id="PRO_5043034881" evidence="1">
    <location>
        <begin position="20"/>
        <end position="268"/>
    </location>
</feature>
<evidence type="ECO:0000256" key="1">
    <source>
        <dbReference type="SAM" id="SignalP"/>
    </source>
</evidence>
<dbReference type="Proteomes" id="UP001313282">
    <property type="component" value="Unassembled WGS sequence"/>
</dbReference>
<name>A0AAN8MX20_9PEZI</name>
<comment type="caution">
    <text evidence="2">The sequence shown here is derived from an EMBL/GenBank/DDBJ whole genome shotgun (WGS) entry which is preliminary data.</text>
</comment>
<feature type="signal peptide" evidence="1">
    <location>
        <begin position="1"/>
        <end position="19"/>
    </location>
</feature>
<keyword evidence="3" id="KW-1185">Reference proteome</keyword>
<organism evidence="2 3">
    <name type="scientific">Orbilia javanica</name>
    <dbReference type="NCBI Taxonomy" id="47235"/>
    <lineage>
        <taxon>Eukaryota</taxon>
        <taxon>Fungi</taxon>
        <taxon>Dikarya</taxon>
        <taxon>Ascomycota</taxon>
        <taxon>Pezizomycotina</taxon>
        <taxon>Orbiliomycetes</taxon>
        <taxon>Orbiliales</taxon>
        <taxon>Orbiliaceae</taxon>
        <taxon>Orbilia</taxon>
    </lineage>
</organism>
<proteinExistence type="predicted"/>
<keyword evidence="1" id="KW-0732">Signal</keyword>
<evidence type="ECO:0000313" key="3">
    <source>
        <dbReference type="Proteomes" id="UP001313282"/>
    </source>
</evidence>
<gene>
    <name evidence="2" type="ORF">TWF718_009790</name>
</gene>
<evidence type="ECO:0000313" key="2">
    <source>
        <dbReference type="EMBL" id="KAK6337004.1"/>
    </source>
</evidence>